<evidence type="ECO:0000259" key="5">
    <source>
        <dbReference type="PROSITE" id="PS50932"/>
    </source>
</evidence>
<evidence type="ECO:0000256" key="2">
    <source>
        <dbReference type="ARBA" id="ARBA00023015"/>
    </source>
</evidence>
<keyword evidence="7" id="KW-1185">Reference proteome</keyword>
<evidence type="ECO:0000256" key="3">
    <source>
        <dbReference type="ARBA" id="ARBA00023125"/>
    </source>
</evidence>
<dbReference type="CDD" id="cd01392">
    <property type="entry name" value="HTH_LacI"/>
    <property type="match status" value="1"/>
</dbReference>
<reference evidence="6 7" key="1">
    <citation type="submission" date="2019-11" db="EMBL/GenBank/DDBJ databases">
        <title>Characterisation of Fundicoccus ignavus gen. nov. sp. nov., a novel genus of the family Aerococcaceae isolated from bulk tank milk.</title>
        <authorList>
            <person name="Siebert A."/>
            <person name="Huptas C."/>
            <person name="Wenning M."/>
            <person name="Scherer S."/>
            <person name="Doll E.V."/>
        </authorList>
    </citation>
    <scope>NUCLEOTIDE SEQUENCE [LARGE SCALE GENOMIC DNA]</scope>
    <source>
        <strain evidence="6 7">WS4759</strain>
    </source>
</reference>
<protein>
    <submittedName>
        <fullName evidence="6">Substrate-binding domain-containing protein</fullName>
    </submittedName>
</protein>
<keyword evidence="1" id="KW-0678">Repressor</keyword>
<dbReference type="InterPro" id="IPR000843">
    <property type="entry name" value="HTH_LacI"/>
</dbReference>
<dbReference type="PANTHER" id="PTHR30146:SF95">
    <property type="entry name" value="RIBOSE OPERON REPRESSOR"/>
    <property type="match status" value="1"/>
</dbReference>
<keyword evidence="3" id="KW-0238">DNA-binding</keyword>
<dbReference type="RefSeq" id="WP_153863768.1">
    <property type="nucleotide sequence ID" value="NZ_WJQS01000007.1"/>
</dbReference>
<dbReference type="InterPro" id="IPR046335">
    <property type="entry name" value="LacI/GalR-like_sensor"/>
</dbReference>
<evidence type="ECO:0000256" key="1">
    <source>
        <dbReference type="ARBA" id="ARBA00022491"/>
    </source>
</evidence>
<dbReference type="Pfam" id="PF00356">
    <property type="entry name" value="LacI"/>
    <property type="match status" value="1"/>
</dbReference>
<proteinExistence type="predicted"/>
<name>A0A6I2GDQ3_9LACT</name>
<keyword evidence="2" id="KW-0805">Transcription regulation</keyword>
<dbReference type="GO" id="GO:0003700">
    <property type="term" value="F:DNA-binding transcription factor activity"/>
    <property type="evidence" value="ECO:0007669"/>
    <property type="project" value="TreeGrafter"/>
</dbReference>
<comment type="caution">
    <text evidence="6">The sequence shown here is derived from an EMBL/GenBank/DDBJ whole genome shotgun (WGS) entry which is preliminary data.</text>
</comment>
<dbReference type="GO" id="GO:0000976">
    <property type="term" value="F:transcription cis-regulatory region binding"/>
    <property type="evidence" value="ECO:0007669"/>
    <property type="project" value="TreeGrafter"/>
</dbReference>
<dbReference type="Pfam" id="PF13377">
    <property type="entry name" value="Peripla_BP_3"/>
    <property type="match status" value="1"/>
</dbReference>
<dbReference type="Proteomes" id="UP000430975">
    <property type="component" value="Unassembled WGS sequence"/>
</dbReference>
<sequence length="322" mass="35310">MATIKDVAKLAGVSTATVSRFINESGYVSDEARKKIEQSIKALDYYPNEIARSLFTSKSKIIGLIIPDISNPYFTEVARGAEEMANSQGYNLILINSEQTEAQKNSLQFINQYNLSGVLQASGTIIDDFVKAPVVYLDRAEAQVDYGIHLNNYRGGQLAAEAIIQGKPKNVIIVAGPAEVKVAAERLSGAISVLNANQLTYKVIHTESYGIEEAKALAADFFTRFPDVDSIIASNDIFALALINQANQHGISVPDQLQIVGFDNIPYSQLSVPSISTIEQFARKIGYEGAELLFRKILNKPITEKKIVIEPVLVERESLRKA</sequence>
<dbReference type="SUPFAM" id="SSF47413">
    <property type="entry name" value="lambda repressor-like DNA-binding domains"/>
    <property type="match status" value="1"/>
</dbReference>
<gene>
    <name evidence="6" type="ORF">GIY09_08665</name>
</gene>
<evidence type="ECO:0000256" key="4">
    <source>
        <dbReference type="ARBA" id="ARBA00023163"/>
    </source>
</evidence>
<dbReference type="InterPro" id="IPR010982">
    <property type="entry name" value="Lambda_DNA-bd_dom_sf"/>
</dbReference>
<feature type="domain" description="HTH lacI-type" evidence="5">
    <location>
        <begin position="2"/>
        <end position="56"/>
    </location>
</feature>
<accession>A0A6I2GDQ3</accession>
<dbReference type="Gene3D" id="3.40.50.2300">
    <property type="match status" value="2"/>
</dbReference>
<dbReference type="PANTHER" id="PTHR30146">
    <property type="entry name" value="LACI-RELATED TRANSCRIPTIONAL REPRESSOR"/>
    <property type="match status" value="1"/>
</dbReference>
<keyword evidence="4" id="KW-0804">Transcription</keyword>
<organism evidence="6 7">
    <name type="scientific">Fundicoccus ignavus</name>
    <dbReference type="NCBI Taxonomy" id="2664442"/>
    <lineage>
        <taxon>Bacteria</taxon>
        <taxon>Bacillati</taxon>
        <taxon>Bacillota</taxon>
        <taxon>Bacilli</taxon>
        <taxon>Lactobacillales</taxon>
        <taxon>Aerococcaceae</taxon>
        <taxon>Fundicoccus</taxon>
    </lineage>
</organism>
<evidence type="ECO:0000313" key="7">
    <source>
        <dbReference type="Proteomes" id="UP000430975"/>
    </source>
</evidence>
<dbReference type="Gene3D" id="1.10.260.40">
    <property type="entry name" value="lambda repressor-like DNA-binding domains"/>
    <property type="match status" value="1"/>
</dbReference>
<dbReference type="InterPro" id="IPR028082">
    <property type="entry name" value="Peripla_BP_I"/>
</dbReference>
<dbReference type="AlphaFoldDB" id="A0A6I2GDQ3"/>
<dbReference type="PRINTS" id="PR00036">
    <property type="entry name" value="HTHLACI"/>
</dbReference>
<dbReference type="PROSITE" id="PS00356">
    <property type="entry name" value="HTH_LACI_1"/>
    <property type="match status" value="1"/>
</dbReference>
<dbReference type="SMART" id="SM00354">
    <property type="entry name" value="HTH_LACI"/>
    <property type="match status" value="1"/>
</dbReference>
<dbReference type="EMBL" id="WJQS01000007">
    <property type="protein sequence ID" value="MRI85937.1"/>
    <property type="molecule type" value="Genomic_DNA"/>
</dbReference>
<evidence type="ECO:0000313" key="6">
    <source>
        <dbReference type="EMBL" id="MRI85937.1"/>
    </source>
</evidence>
<dbReference type="SUPFAM" id="SSF53822">
    <property type="entry name" value="Periplasmic binding protein-like I"/>
    <property type="match status" value="1"/>
</dbReference>
<dbReference type="PROSITE" id="PS50932">
    <property type="entry name" value="HTH_LACI_2"/>
    <property type="match status" value="1"/>
</dbReference>